<reference evidence="1" key="1">
    <citation type="submission" date="2023-06" db="EMBL/GenBank/DDBJ databases">
        <title>Male Hemibagrus guttatus genome.</title>
        <authorList>
            <person name="Bian C."/>
        </authorList>
    </citation>
    <scope>NUCLEOTIDE SEQUENCE</scope>
    <source>
        <strain evidence="1">Male_cb2023</strain>
        <tissue evidence="1">Muscle</tissue>
    </source>
</reference>
<evidence type="ECO:0000313" key="1">
    <source>
        <dbReference type="EMBL" id="KAK3531143.1"/>
    </source>
</evidence>
<sequence length="66" mass="7628">MTMGQAEAHGVDGVRVPKFSFYKASEHFSCHEMALECYNESMSLSSLSRHRSHHWIPSRYVDSFFS</sequence>
<organism evidence="1 2">
    <name type="scientific">Hemibagrus guttatus</name>
    <dbReference type="NCBI Taxonomy" id="175788"/>
    <lineage>
        <taxon>Eukaryota</taxon>
        <taxon>Metazoa</taxon>
        <taxon>Chordata</taxon>
        <taxon>Craniata</taxon>
        <taxon>Vertebrata</taxon>
        <taxon>Euteleostomi</taxon>
        <taxon>Actinopterygii</taxon>
        <taxon>Neopterygii</taxon>
        <taxon>Teleostei</taxon>
        <taxon>Ostariophysi</taxon>
        <taxon>Siluriformes</taxon>
        <taxon>Bagridae</taxon>
        <taxon>Hemibagrus</taxon>
    </lineage>
</organism>
<dbReference type="AlphaFoldDB" id="A0AAE0QTA5"/>
<accession>A0AAE0QTA5</accession>
<name>A0AAE0QTA5_9TELE</name>
<proteinExistence type="predicted"/>
<keyword evidence="2" id="KW-1185">Reference proteome</keyword>
<evidence type="ECO:0000313" key="2">
    <source>
        <dbReference type="Proteomes" id="UP001274896"/>
    </source>
</evidence>
<comment type="caution">
    <text evidence="1">The sequence shown here is derived from an EMBL/GenBank/DDBJ whole genome shotgun (WGS) entry which is preliminary data.</text>
</comment>
<gene>
    <name evidence="1" type="ORF">QTP70_013247</name>
</gene>
<protein>
    <submittedName>
        <fullName evidence="1">Uncharacterized protein</fullName>
    </submittedName>
</protein>
<dbReference type="Proteomes" id="UP001274896">
    <property type="component" value="Unassembled WGS sequence"/>
</dbReference>
<dbReference type="EMBL" id="JAUCMX010000011">
    <property type="protein sequence ID" value="KAK3531143.1"/>
    <property type="molecule type" value="Genomic_DNA"/>
</dbReference>